<gene>
    <name evidence="1" type="ORF">S06H3_46588</name>
</gene>
<comment type="caution">
    <text evidence="1">The sequence shown here is derived from an EMBL/GenBank/DDBJ whole genome shotgun (WGS) entry which is preliminary data.</text>
</comment>
<reference evidence="1" key="1">
    <citation type="journal article" date="2014" name="Front. Microbiol.">
        <title>High frequency of phylogenetically diverse reductive dehalogenase-homologous genes in deep subseafloor sedimentary metagenomes.</title>
        <authorList>
            <person name="Kawai M."/>
            <person name="Futagami T."/>
            <person name="Toyoda A."/>
            <person name="Takaki Y."/>
            <person name="Nishi S."/>
            <person name="Hori S."/>
            <person name="Arai W."/>
            <person name="Tsubouchi T."/>
            <person name="Morono Y."/>
            <person name="Uchiyama I."/>
            <person name="Ito T."/>
            <person name="Fujiyama A."/>
            <person name="Inagaki F."/>
            <person name="Takami H."/>
        </authorList>
    </citation>
    <scope>NUCLEOTIDE SEQUENCE</scope>
    <source>
        <strain evidence="1">Expedition CK06-06</strain>
    </source>
</reference>
<sequence>MALISDGQEHALGFLENERIPSDVEVFCFIDEASFPANTSILDVELYPGFPLPGEERFLRIRLGRSGKKVEKTLSLWVDERMVEERRIRLSEGRKEIEFRLPQAAQEVRVALDPDSIPADDQRFVLAS</sequence>
<dbReference type="EMBL" id="BARV01029182">
    <property type="protein sequence ID" value="GAI42101.1"/>
    <property type="molecule type" value="Genomic_DNA"/>
</dbReference>
<accession>X1PHX1</accession>
<evidence type="ECO:0000313" key="1">
    <source>
        <dbReference type="EMBL" id="GAI42101.1"/>
    </source>
</evidence>
<feature type="non-terminal residue" evidence="1">
    <location>
        <position position="128"/>
    </location>
</feature>
<protein>
    <submittedName>
        <fullName evidence="1">Uncharacterized protein</fullName>
    </submittedName>
</protein>
<name>X1PHX1_9ZZZZ</name>
<organism evidence="1">
    <name type="scientific">marine sediment metagenome</name>
    <dbReference type="NCBI Taxonomy" id="412755"/>
    <lineage>
        <taxon>unclassified sequences</taxon>
        <taxon>metagenomes</taxon>
        <taxon>ecological metagenomes</taxon>
    </lineage>
</organism>
<proteinExistence type="predicted"/>
<dbReference type="AlphaFoldDB" id="X1PHX1"/>